<gene>
    <name evidence="5" type="ORF">Dcar01_01668</name>
</gene>
<dbReference type="InterPro" id="IPR036388">
    <property type="entry name" value="WH-like_DNA-bd_sf"/>
</dbReference>
<proteinExistence type="predicted"/>
<sequence length="100" mass="11559">MLVIAELSPGPRRFKAIQRAIHSISQRMLTLTLRRLERDGLVSRTVVPTVPPQVTYALTARGRSLTQVVQTLVEWAQAHQLPIRESRHSWDEEEQRRLPQ</sequence>
<dbReference type="PANTHER" id="PTHR33204:SF39">
    <property type="entry name" value="TRANSCRIPTIONAL REGULATORY PROTEIN"/>
    <property type="match status" value="1"/>
</dbReference>
<dbReference type="PANTHER" id="PTHR33204">
    <property type="entry name" value="TRANSCRIPTIONAL REGULATOR, MARR FAMILY"/>
    <property type="match status" value="1"/>
</dbReference>
<dbReference type="PROSITE" id="PS51118">
    <property type="entry name" value="HTH_HXLR"/>
    <property type="match status" value="1"/>
</dbReference>
<dbReference type="Pfam" id="PF01638">
    <property type="entry name" value="HxlR"/>
    <property type="match status" value="1"/>
</dbReference>
<reference evidence="5 6" key="1">
    <citation type="submission" date="2024-02" db="EMBL/GenBank/DDBJ databases">
        <title>Deinococcus carri NBRC 110142.</title>
        <authorList>
            <person name="Ichikawa N."/>
            <person name="Katano-Makiyama Y."/>
            <person name="Hidaka K."/>
        </authorList>
    </citation>
    <scope>NUCLEOTIDE SEQUENCE [LARGE SCALE GENOMIC DNA]</scope>
    <source>
        <strain evidence="5 6">NBRC 110142</strain>
    </source>
</reference>
<evidence type="ECO:0000256" key="3">
    <source>
        <dbReference type="ARBA" id="ARBA00023163"/>
    </source>
</evidence>
<protein>
    <recommendedName>
        <fullName evidence="4">HTH hxlR-type domain-containing protein</fullName>
    </recommendedName>
</protein>
<dbReference type="InterPro" id="IPR036390">
    <property type="entry name" value="WH_DNA-bd_sf"/>
</dbReference>
<evidence type="ECO:0000313" key="5">
    <source>
        <dbReference type="EMBL" id="GAA5512944.1"/>
    </source>
</evidence>
<evidence type="ECO:0000256" key="1">
    <source>
        <dbReference type="ARBA" id="ARBA00023015"/>
    </source>
</evidence>
<dbReference type="SUPFAM" id="SSF46785">
    <property type="entry name" value="Winged helix' DNA-binding domain"/>
    <property type="match status" value="1"/>
</dbReference>
<organism evidence="5 6">
    <name type="scientific">Deinococcus carri</name>
    <dbReference type="NCBI Taxonomy" id="1211323"/>
    <lineage>
        <taxon>Bacteria</taxon>
        <taxon>Thermotogati</taxon>
        <taxon>Deinococcota</taxon>
        <taxon>Deinococci</taxon>
        <taxon>Deinococcales</taxon>
        <taxon>Deinococcaceae</taxon>
        <taxon>Deinococcus</taxon>
    </lineage>
</organism>
<dbReference type="EMBL" id="BAABRP010000004">
    <property type="protein sequence ID" value="GAA5512944.1"/>
    <property type="molecule type" value="Genomic_DNA"/>
</dbReference>
<evidence type="ECO:0000313" key="6">
    <source>
        <dbReference type="Proteomes" id="UP001401887"/>
    </source>
</evidence>
<dbReference type="Gene3D" id="1.10.10.10">
    <property type="entry name" value="Winged helix-like DNA-binding domain superfamily/Winged helix DNA-binding domain"/>
    <property type="match status" value="1"/>
</dbReference>
<name>A0ABP9W6K4_9DEIO</name>
<comment type="caution">
    <text evidence="5">The sequence shown here is derived from an EMBL/GenBank/DDBJ whole genome shotgun (WGS) entry which is preliminary data.</text>
</comment>
<dbReference type="InterPro" id="IPR002577">
    <property type="entry name" value="HTH_HxlR"/>
</dbReference>
<feature type="domain" description="HTH hxlR-type" evidence="4">
    <location>
        <begin position="1"/>
        <end position="84"/>
    </location>
</feature>
<evidence type="ECO:0000256" key="2">
    <source>
        <dbReference type="ARBA" id="ARBA00023125"/>
    </source>
</evidence>
<evidence type="ECO:0000259" key="4">
    <source>
        <dbReference type="PROSITE" id="PS51118"/>
    </source>
</evidence>
<dbReference type="Proteomes" id="UP001401887">
    <property type="component" value="Unassembled WGS sequence"/>
</dbReference>
<keyword evidence="2" id="KW-0238">DNA-binding</keyword>
<keyword evidence="6" id="KW-1185">Reference proteome</keyword>
<keyword evidence="1" id="KW-0805">Transcription regulation</keyword>
<keyword evidence="3" id="KW-0804">Transcription</keyword>
<accession>A0ABP9W6K4</accession>